<evidence type="ECO:0000256" key="1">
    <source>
        <dbReference type="SAM" id="SignalP"/>
    </source>
</evidence>
<evidence type="ECO:0008006" key="4">
    <source>
        <dbReference type="Google" id="ProtNLM"/>
    </source>
</evidence>
<sequence length="200" mass="22341">IGGATAVLQLVVALSKTVQVASSAHHDIRRIDDDRIEDFESQLEATRIHLKLLENCISSGTFGEHVCRYAELIPVIKSCDRAYTRLSNIFVKIHRDRSWATSLMAQELYIKQARSKKTEYSNVTYQSSSEPLAEPKKGSQTSFSARQASLALLTSSANATERLSRVSSTLVRLQLEEPHDTNAQETASRRTSFTDLQIDI</sequence>
<evidence type="ECO:0000313" key="2">
    <source>
        <dbReference type="EMBL" id="KAF3810543.1"/>
    </source>
</evidence>
<dbReference type="EMBL" id="WVTB01000011">
    <property type="protein sequence ID" value="KAF3810543.1"/>
    <property type="molecule type" value="Genomic_DNA"/>
</dbReference>
<dbReference type="AlphaFoldDB" id="A0A8H4FQ82"/>
<accession>A0A8H4FQ82</accession>
<reference evidence="2" key="2">
    <citation type="submission" date="2020-03" db="EMBL/GenBank/DDBJ databases">
        <authorList>
            <person name="Fu F.-F."/>
            <person name="Chen J."/>
        </authorList>
    </citation>
    <scope>NUCLEOTIDE SEQUENCE</scope>
    <source>
        <strain evidence="2">Lc1</strain>
    </source>
</reference>
<keyword evidence="3" id="KW-1185">Reference proteome</keyword>
<dbReference type="GeneID" id="69020899"/>
<feature type="chain" id="PRO_5034049143" description="Fungal N-terminal domain-containing protein" evidence="1">
    <location>
        <begin position="24"/>
        <end position="200"/>
    </location>
</feature>
<proteinExistence type="predicted"/>
<dbReference type="RefSeq" id="XP_045269702.1">
    <property type="nucleotide sequence ID" value="XM_045413631.1"/>
</dbReference>
<dbReference type="Proteomes" id="UP000613401">
    <property type="component" value="Unassembled WGS sequence"/>
</dbReference>
<keyword evidence="1" id="KW-0732">Signal</keyword>
<gene>
    <name evidence="2" type="ORF">GCG54_00013783</name>
</gene>
<protein>
    <recommendedName>
        <fullName evidence="4">Fungal N-terminal domain-containing protein</fullName>
    </recommendedName>
</protein>
<evidence type="ECO:0000313" key="3">
    <source>
        <dbReference type="Proteomes" id="UP000613401"/>
    </source>
</evidence>
<organism evidence="2 3">
    <name type="scientific">Colletotrichum gloeosporioides</name>
    <name type="common">Anthracnose fungus</name>
    <name type="synonym">Glomerella cingulata</name>
    <dbReference type="NCBI Taxonomy" id="474922"/>
    <lineage>
        <taxon>Eukaryota</taxon>
        <taxon>Fungi</taxon>
        <taxon>Dikarya</taxon>
        <taxon>Ascomycota</taxon>
        <taxon>Pezizomycotina</taxon>
        <taxon>Sordariomycetes</taxon>
        <taxon>Hypocreomycetidae</taxon>
        <taxon>Glomerellales</taxon>
        <taxon>Glomerellaceae</taxon>
        <taxon>Colletotrichum</taxon>
        <taxon>Colletotrichum gloeosporioides species complex</taxon>
    </lineage>
</organism>
<comment type="caution">
    <text evidence="2">The sequence shown here is derived from an EMBL/GenBank/DDBJ whole genome shotgun (WGS) entry which is preliminary data.</text>
</comment>
<feature type="non-terminal residue" evidence="2">
    <location>
        <position position="200"/>
    </location>
</feature>
<name>A0A8H4FQ82_COLGL</name>
<reference evidence="2" key="1">
    <citation type="journal article" date="2020" name="Phytopathology">
        <title>Genome sequence and comparative analysis of Colletotrichum gloeosporioides isolated from Liriodendron leaves.</title>
        <authorList>
            <person name="Fu F.F."/>
            <person name="Hao Z."/>
            <person name="Wang P."/>
            <person name="Lu Y."/>
            <person name="Xue L.J."/>
            <person name="Wei G."/>
            <person name="Tian Y."/>
            <person name="Baishi H."/>
            <person name="Xu H."/>
            <person name="Shi J."/>
            <person name="Cheng T."/>
            <person name="Wang G."/>
            <person name="Yi Y."/>
            <person name="Chen J."/>
        </authorList>
    </citation>
    <scope>NUCLEOTIDE SEQUENCE</scope>
    <source>
        <strain evidence="2">Lc1</strain>
    </source>
</reference>
<feature type="signal peptide" evidence="1">
    <location>
        <begin position="1"/>
        <end position="23"/>
    </location>
</feature>